<keyword evidence="2 5" id="KW-0238">DNA-binding</keyword>
<evidence type="ECO:0000256" key="5">
    <source>
        <dbReference type="PROSITE-ProRule" id="PRU01091"/>
    </source>
</evidence>
<dbReference type="KEGG" id="bfz:BAU07_13375"/>
<dbReference type="GO" id="GO:0000156">
    <property type="term" value="F:phosphorelay response regulator activity"/>
    <property type="evidence" value="ECO:0007669"/>
    <property type="project" value="TreeGrafter"/>
</dbReference>
<dbReference type="Gene3D" id="6.10.250.690">
    <property type="match status" value="1"/>
</dbReference>
<keyword evidence="9" id="KW-1185">Reference proteome</keyword>
<evidence type="ECO:0000313" key="9">
    <source>
        <dbReference type="Proteomes" id="UP000091926"/>
    </source>
</evidence>
<dbReference type="CDD" id="cd17624">
    <property type="entry name" value="REC_OmpR_PmrA-like"/>
    <property type="match status" value="1"/>
</dbReference>
<dbReference type="CDD" id="cd00383">
    <property type="entry name" value="trans_reg_C"/>
    <property type="match status" value="1"/>
</dbReference>
<dbReference type="AlphaFoldDB" id="A0A193GD45"/>
<keyword evidence="1" id="KW-0805">Transcription regulation</keyword>
<keyword evidence="3" id="KW-0804">Transcription</keyword>
<evidence type="ECO:0000313" key="8">
    <source>
        <dbReference type="EMBL" id="ANN77947.1"/>
    </source>
</evidence>
<evidence type="ECO:0000259" key="7">
    <source>
        <dbReference type="PROSITE" id="PS51755"/>
    </source>
</evidence>
<dbReference type="PROSITE" id="PS51755">
    <property type="entry name" value="OMPR_PHOB"/>
    <property type="match status" value="1"/>
</dbReference>
<name>A0A193GD45_9BORD</name>
<feature type="domain" description="OmpR/PhoB-type" evidence="7">
    <location>
        <begin position="124"/>
        <end position="218"/>
    </location>
</feature>
<dbReference type="RefSeq" id="WP_066658487.1">
    <property type="nucleotide sequence ID" value="NZ_CBCSCL010000001.1"/>
</dbReference>
<gene>
    <name evidence="8" type="ORF">BAU07_13375</name>
</gene>
<dbReference type="InterPro" id="IPR039420">
    <property type="entry name" value="WalR-like"/>
</dbReference>
<dbReference type="InterPro" id="IPR001789">
    <property type="entry name" value="Sig_transdc_resp-reg_receiver"/>
</dbReference>
<evidence type="ECO:0000256" key="2">
    <source>
        <dbReference type="ARBA" id="ARBA00023125"/>
    </source>
</evidence>
<sequence>MRVLLVEDDPMIASAVQIALRDAAYAVDHVADGESALLAAATHDYDFMLLDLGLPGRDGLGVLAALRNRGDTLPVVVITARDALADRVAGLDMGADDYIAKPFETAELLARMRAVVRRHAGSPMPVLTNGRINLDLVRRVVTVDGLEARLTAKEFALLQTLMLRPGAILSRHELEERVYGWNEQVESNAVEYLIHGLRRKLGSESIRNVRGLGWSVATAR</sequence>
<dbReference type="SMART" id="SM00862">
    <property type="entry name" value="Trans_reg_C"/>
    <property type="match status" value="1"/>
</dbReference>
<evidence type="ECO:0000256" key="4">
    <source>
        <dbReference type="PROSITE-ProRule" id="PRU00169"/>
    </source>
</evidence>
<dbReference type="Proteomes" id="UP000091926">
    <property type="component" value="Chromosome"/>
</dbReference>
<proteinExistence type="predicted"/>
<organism evidence="8 9">
    <name type="scientific">Bordetella flabilis</name>
    <dbReference type="NCBI Taxonomy" id="463014"/>
    <lineage>
        <taxon>Bacteria</taxon>
        <taxon>Pseudomonadati</taxon>
        <taxon>Pseudomonadota</taxon>
        <taxon>Betaproteobacteria</taxon>
        <taxon>Burkholderiales</taxon>
        <taxon>Alcaligenaceae</taxon>
        <taxon>Bordetella</taxon>
    </lineage>
</organism>
<dbReference type="PROSITE" id="PS50110">
    <property type="entry name" value="RESPONSE_REGULATORY"/>
    <property type="match status" value="1"/>
</dbReference>
<dbReference type="PANTHER" id="PTHR48111:SF67">
    <property type="entry name" value="TRANSCRIPTIONAL REGULATORY PROTEIN TCTD"/>
    <property type="match status" value="1"/>
</dbReference>
<dbReference type="GO" id="GO:0005829">
    <property type="term" value="C:cytosol"/>
    <property type="evidence" value="ECO:0007669"/>
    <property type="project" value="TreeGrafter"/>
</dbReference>
<dbReference type="Pfam" id="PF00486">
    <property type="entry name" value="Trans_reg_C"/>
    <property type="match status" value="1"/>
</dbReference>
<feature type="DNA-binding region" description="OmpR/PhoB-type" evidence="5">
    <location>
        <begin position="124"/>
        <end position="218"/>
    </location>
</feature>
<dbReference type="Pfam" id="PF00072">
    <property type="entry name" value="Response_reg"/>
    <property type="match status" value="1"/>
</dbReference>
<dbReference type="EMBL" id="CP016172">
    <property type="protein sequence ID" value="ANN77947.1"/>
    <property type="molecule type" value="Genomic_DNA"/>
</dbReference>
<dbReference type="InterPro" id="IPR036388">
    <property type="entry name" value="WH-like_DNA-bd_sf"/>
</dbReference>
<dbReference type="GO" id="GO:0000976">
    <property type="term" value="F:transcription cis-regulatory region binding"/>
    <property type="evidence" value="ECO:0007669"/>
    <property type="project" value="TreeGrafter"/>
</dbReference>
<evidence type="ECO:0000256" key="1">
    <source>
        <dbReference type="ARBA" id="ARBA00023015"/>
    </source>
</evidence>
<dbReference type="STRING" id="463014.BAU07_13375"/>
<feature type="modified residue" description="4-aspartylphosphate" evidence="4">
    <location>
        <position position="51"/>
    </location>
</feature>
<dbReference type="Gene3D" id="3.40.50.2300">
    <property type="match status" value="1"/>
</dbReference>
<evidence type="ECO:0000256" key="3">
    <source>
        <dbReference type="ARBA" id="ARBA00023163"/>
    </source>
</evidence>
<dbReference type="Gene3D" id="1.10.10.10">
    <property type="entry name" value="Winged helix-like DNA-binding domain superfamily/Winged helix DNA-binding domain"/>
    <property type="match status" value="1"/>
</dbReference>
<dbReference type="PANTHER" id="PTHR48111">
    <property type="entry name" value="REGULATOR OF RPOS"/>
    <property type="match status" value="1"/>
</dbReference>
<dbReference type="SMART" id="SM00448">
    <property type="entry name" value="REC"/>
    <property type="match status" value="1"/>
</dbReference>
<dbReference type="GO" id="GO:0006355">
    <property type="term" value="P:regulation of DNA-templated transcription"/>
    <property type="evidence" value="ECO:0007669"/>
    <property type="project" value="InterPro"/>
</dbReference>
<dbReference type="OrthoDB" id="9802426at2"/>
<dbReference type="GO" id="GO:0032993">
    <property type="term" value="C:protein-DNA complex"/>
    <property type="evidence" value="ECO:0007669"/>
    <property type="project" value="TreeGrafter"/>
</dbReference>
<dbReference type="InterPro" id="IPR001867">
    <property type="entry name" value="OmpR/PhoB-type_DNA-bd"/>
</dbReference>
<feature type="domain" description="Response regulatory" evidence="6">
    <location>
        <begin position="2"/>
        <end position="116"/>
    </location>
</feature>
<accession>A0A193GD45</accession>
<protein>
    <submittedName>
        <fullName evidence="8">DNA-binding response regulator</fullName>
    </submittedName>
</protein>
<reference evidence="8 9" key="1">
    <citation type="submission" date="2016-06" db="EMBL/GenBank/DDBJ databases">
        <title>Complete genome sequences of Bordetella bronchialis and Bordetella flabilis.</title>
        <authorList>
            <person name="LiPuma J.J."/>
            <person name="Spilker T."/>
        </authorList>
    </citation>
    <scope>NUCLEOTIDE SEQUENCE [LARGE SCALE GENOMIC DNA]</scope>
    <source>
        <strain evidence="8 9">AU10664</strain>
    </source>
</reference>
<keyword evidence="4" id="KW-0597">Phosphoprotein</keyword>
<dbReference type="SUPFAM" id="SSF52172">
    <property type="entry name" value="CheY-like"/>
    <property type="match status" value="1"/>
</dbReference>
<dbReference type="InterPro" id="IPR011006">
    <property type="entry name" value="CheY-like_superfamily"/>
</dbReference>
<evidence type="ECO:0000259" key="6">
    <source>
        <dbReference type="PROSITE" id="PS50110"/>
    </source>
</evidence>